<evidence type="ECO:0000313" key="1">
    <source>
        <dbReference type="EMBL" id="ASF44248.1"/>
    </source>
</evidence>
<sequence>MKKVIYLIGVCTLGFWLSSSGGRSRAPLEKESLSPVMINNEVERSVDENKRQKTLNNKQTLNTTTEALNRSQWEKYKETGRKIQDRLRIVDFTLQAIPTGYVISERAKEIKQVQQKIYREMRNAPDVFREAFPIILPKQINFIDDLQMVTRFLAGIVLSYGAINQMERAERQILLDYALSEVDRLYNDSYATLTVIRETSYAIQRRRSLFQYYIDRDKELAQDILKNVKSLGI</sequence>
<name>A0A1Z4BSL2_9FLAO</name>
<reference evidence="2" key="1">
    <citation type="submission" date="2017-06" db="EMBL/GenBank/DDBJ databases">
        <title>Complete genome sequence of Capnocytophaga sp. KCOM 1579 (=ChDC OS43) isolated from a human refractory periapical abscess lesion.</title>
        <authorList>
            <person name="Kook J.-K."/>
            <person name="Park S.-N."/>
            <person name="Lim Y.K."/>
            <person name="Roh H."/>
        </authorList>
    </citation>
    <scope>NUCLEOTIDE SEQUENCE [LARGE SCALE GENOMIC DNA]</scope>
    <source>
        <strain evidence="2">ChDC OS43</strain>
    </source>
</reference>
<evidence type="ECO:0000313" key="2">
    <source>
        <dbReference type="Proteomes" id="UP000197007"/>
    </source>
</evidence>
<dbReference type="RefSeq" id="WP_088595081.1">
    <property type="nucleotide sequence ID" value="NZ_CP022022.1"/>
</dbReference>
<accession>A0A1Z4BSL2</accession>
<dbReference type="KEGG" id="capn:CBG49_14720"/>
<dbReference type="AlphaFoldDB" id="A0A1Z4BSL2"/>
<organism evidence="1 2">
    <name type="scientific">Capnocytophaga endodontalis</name>
    <dbReference type="NCBI Taxonomy" id="2708117"/>
    <lineage>
        <taxon>Bacteria</taxon>
        <taxon>Pseudomonadati</taxon>
        <taxon>Bacteroidota</taxon>
        <taxon>Flavobacteriia</taxon>
        <taxon>Flavobacteriales</taxon>
        <taxon>Flavobacteriaceae</taxon>
        <taxon>Capnocytophaga</taxon>
    </lineage>
</organism>
<proteinExistence type="predicted"/>
<gene>
    <name evidence="1" type="ORF">CBG49_14720</name>
</gene>
<protein>
    <submittedName>
        <fullName evidence="1">Uncharacterized protein</fullName>
    </submittedName>
</protein>
<dbReference type="EMBL" id="CP022022">
    <property type="protein sequence ID" value="ASF44248.1"/>
    <property type="molecule type" value="Genomic_DNA"/>
</dbReference>
<dbReference type="Proteomes" id="UP000197007">
    <property type="component" value="Chromosome"/>
</dbReference>
<keyword evidence="2" id="KW-1185">Reference proteome</keyword>